<dbReference type="InterPro" id="IPR036962">
    <property type="entry name" value="Glyco_hydro_3_N_sf"/>
</dbReference>
<dbReference type="EMBL" id="JAUIZM010000011">
    <property type="protein sequence ID" value="KAK1354490.1"/>
    <property type="molecule type" value="Genomic_DNA"/>
</dbReference>
<dbReference type="Gene3D" id="3.20.20.300">
    <property type="entry name" value="Glycoside hydrolase, family 3, N-terminal domain"/>
    <property type="match status" value="1"/>
</dbReference>
<gene>
    <name evidence="16" type="ORF">POM88_047746</name>
</gene>
<sequence>MTVDWSSERWLKSLLNDDVQHKHPPCILLSKPWESIPSESGPSRILSSNSPSSSLYDTSTLSEASLVRLAINALQGVESALISIIKICTVFFSDPADRTYHRIPSLWNRSLSTVALGRILKTICRSGYIVYQLLRFVDYFRTIEFDRDLGEQKGSKFEEINLSESGERPLYSLVNQAFAVSVGKILEGYTSALDTLHASAVMRRLSKSFDMSSCASSRAGLLTSVAHSEVTLLEVYLHTEGLRTQIDALGNICHLHDIDLCLSASSFEDLGSETKFSEFPIGGNLLTYLYSQLKVSDPAHSGMLKFLFVRSFEPYSEFIRSWIYKAKFSDPYNEFIVEYHDSLLHYKVGSTGVSADFALATIREQDKVAVPCFLKEILVPLYRAGQQLQVLMKVLELSNTVGAGDNIYEDFLPFLRGSSSDFSSHSSPLTFNKGDLESMVILRNNCYNQMMEKLQRLSVKLDLRYQQVVHCGIAPISVNIGGRYQNTPISSELNEDSMTSSRSVHKQNLDDVALDSEASSVTDENSYVQVPFDFSDCSSLASSEEQDQFDQLVETPNNFANLEEQYLSALNFSSSIARHTHSRDELSCSVETNRKTCELKDPNMHFLHRQYDKTNNDEYSLHLDLKASSFPGISETHDSERQHDMSSPSGSPINICKCVSEENKAETMAHMPSSGLDVNYRNIQDTDEDALNCSVTLSRYESEENIAKDHHSIGTYTLPDLSSSESWKVKYNSKFFCANPIVTKHYLNYRTCMPEEKVSREFDRDLSSFDFTSVQNPFSLPIEKSPGSPRHQLGTKLSTVVDPVPSAACSIADVYEKKGHKGDAFLVRSSEMDPSLQWADARENVFQTTVTGGSGWQSLLSSSCNIDSNTGRDFETGLTGMLDIPLDFVIEKCLLEEILLQYQYVSKLTIKVLEEGFNLQEQLLALRRYHFMELADWADLFIMSLWHHKCYAAEADKRISEIQGLLELSIQRSSCERDSYRDRIYFYIKKEKNMSLSASSAGGIQSFNYLGLGYRVDWPVNIILTSGALEIYAEIFSFLMQVKLALSSLAEAWCSLKEHMHTINQDGGSGSHKSEVLHFNIFMKLRQQVNHFVTTLQQYVQSQLSHVCWCKFLHSLKNQVKDMMDFESVHMSYLNDSLNICFLSDETMGIASVIQNILQCALDFRSCLTGSTWQTGVEIGDSSSKFSKTNISQVHNIRRVFYNNLKELYICYLKSPKHGEFSLSRFWDCLNYNDYYAEVIGKDVGHLAFSVLTDHFSSASNDALVWIFFTNSLFATHTKVKVGTLDEGWNLEDIFWLRFALHLPKFEGRVVNKMGRMGMFLMGLLLLWCMVVVSEAEYMKYKDPKQALGVRIKDLMKRMSLEEKVGQMTQIERKIASPDIMKQYFIGSILSGGGSVPAPKASVETWVNMVNEFQKGALSTRLGIPMLYGIDAIHGHNNVYGATIFPHNVGLGVTRDPELVKKIGAATALEVRATGIPYTFAPCIAVCRDPRWGRCYESYSEDHKIVQAMTEIIPGLQGDMPTNSRKGIPFVADQTKVVACAKHFVGDGGTVKGIDENNTVIDFNHLLSIHMPAYLDSIRKGVATVMVSYSSWNGKKMHGNRDLVTGFLKDKLKFRGFVISDWQGIDKITSPPHSNYSYSVQAGVQAGIDMMMVPENFTEFVDDLILQVKNKIVPMSRIDDAVKRILRVKFVMGLFEKPLADLSLAKQLGSQEHRQLAREAVRKSLVLLKNGKTSAAPLLPLPKKAPKILVAGTHANDLGYQCGGWTIEWQGLQGNDHTVGTTILTAVTKAVDPSTKVIYNENPDTEFVKSNEFSYAIVVVGEPPYAEFDGDNTNLTIPEPGASTITNVCKAVKCVVVLISGRPLVIEPYIANVDAFVAAWLPGTEGQGVTDALFGDYGFTGKLARTWFRTVDQLPMNVGDSHYDPLFPFGFGLTTKATIN</sequence>
<dbReference type="Pfam" id="PF17681">
    <property type="entry name" value="GCP_N_terminal"/>
    <property type="match status" value="1"/>
</dbReference>
<dbReference type="FunFam" id="3.40.50.1700:FF:000002">
    <property type="entry name" value="Glycosyl hydrolase family protein"/>
    <property type="match status" value="1"/>
</dbReference>
<dbReference type="PANTHER" id="PTHR30620">
    <property type="entry name" value="PERIPLASMIC BETA-GLUCOSIDASE-RELATED"/>
    <property type="match status" value="1"/>
</dbReference>
<evidence type="ECO:0000259" key="14">
    <source>
        <dbReference type="Pfam" id="PF04130"/>
    </source>
</evidence>
<evidence type="ECO:0000256" key="1">
    <source>
        <dbReference type="ARBA" id="ARBA00000448"/>
    </source>
</evidence>
<dbReference type="EC" id="3.2.1.21" evidence="5"/>
<comment type="similarity">
    <text evidence="3">Belongs to the glycosyl hydrolase 3 family.</text>
</comment>
<evidence type="ECO:0000259" key="15">
    <source>
        <dbReference type="Pfam" id="PF17681"/>
    </source>
</evidence>
<feature type="domain" description="Glycoside hydrolase family 3 C-terminal" evidence="13">
    <location>
        <begin position="1725"/>
        <end position="1934"/>
    </location>
</feature>
<reference evidence="16" key="1">
    <citation type="submission" date="2023-02" db="EMBL/GenBank/DDBJ databases">
        <title>Genome of toxic invasive species Heracleum sosnowskyi carries increased number of genes despite the absence of recent whole-genome duplications.</title>
        <authorList>
            <person name="Schelkunov M."/>
            <person name="Shtratnikova V."/>
            <person name="Makarenko M."/>
            <person name="Klepikova A."/>
            <person name="Omelchenko D."/>
            <person name="Novikova G."/>
            <person name="Obukhova E."/>
            <person name="Bogdanov V."/>
            <person name="Penin A."/>
            <person name="Logacheva M."/>
        </authorList>
    </citation>
    <scope>NUCLEOTIDE SEQUENCE</scope>
    <source>
        <strain evidence="16">Hsosn_3</strain>
        <tissue evidence="16">Leaf</tissue>
    </source>
</reference>
<reference evidence="16" key="2">
    <citation type="submission" date="2023-05" db="EMBL/GenBank/DDBJ databases">
        <authorList>
            <person name="Schelkunov M.I."/>
        </authorList>
    </citation>
    <scope>NUCLEOTIDE SEQUENCE</scope>
    <source>
        <strain evidence="16">Hsosn_3</strain>
        <tissue evidence="16">Leaf</tissue>
    </source>
</reference>
<comment type="caution">
    <text evidence="16">The sequence shown here is derived from an EMBL/GenBank/DDBJ whole genome shotgun (WGS) entry which is preliminary data.</text>
</comment>
<comment type="similarity">
    <text evidence="4">Belongs to the TUBGCP family.</text>
</comment>
<dbReference type="FunFam" id="3.20.20.300:FF:000003">
    <property type="entry name" value="Beta-D-glucan exohydrolase isoenzyme ExoI"/>
    <property type="match status" value="1"/>
</dbReference>
<dbReference type="InterPro" id="IPR051915">
    <property type="entry name" value="Cellulose_Degrad_GH3"/>
</dbReference>
<dbReference type="PRINTS" id="PR00133">
    <property type="entry name" value="GLHYDRLASE3"/>
</dbReference>
<keyword evidence="9" id="KW-0378">Hydrolase</keyword>
<dbReference type="GO" id="GO:0005874">
    <property type="term" value="C:microtubule"/>
    <property type="evidence" value="ECO:0007669"/>
    <property type="project" value="UniProtKB-KW"/>
</dbReference>
<dbReference type="PANTHER" id="PTHR30620:SF16">
    <property type="entry name" value="LYSOSOMAL BETA GLUCOSIDASE"/>
    <property type="match status" value="1"/>
</dbReference>
<dbReference type="InterPro" id="IPR040457">
    <property type="entry name" value="GCP_C"/>
</dbReference>
<evidence type="ECO:0000256" key="9">
    <source>
        <dbReference type="ARBA" id="ARBA00022801"/>
    </source>
</evidence>
<evidence type="ECO:0000313" key="16">
    <source>
        <dbReference type="EMBL" id="KAK1354490.1"/>
    </source>
</evidence>
<feature type="domain" description="Gamma tubulin complex component C-terminal" evidence="14">
    <location>
        <begin position="919"/>
        <end position="1236"/>
    </location>
</feature>
<evidence type="ECO:0000256" key="3">
    <source>
        <dbReference type="ARBA" id="ARBA00005336"/>
    </source>
</evidence>
<evidence type="ECO:0000256" key="7">
    <source>
        <dbReference type="ARBA" id="ARBA00022701"/>
    </source>
</evidence>
<dbReference type="Pfam" id="PF01915">
    <property type="entry name" value="Glyco_hydro_3_C"/>
    <property type="match status" value="1"/>
</dbReference>
<evidence type="ECO:0000256" key="6">
    <source>
        <dbReference type="ARBA" id="ARBA00022490"/>
    </source>
</evidence>
<dbReference type="GO" id="GO:0009251">
    <property type="term" value="P:glucan catabolic process"/>
    <property type="evidence" value="ECO:0007669"/>
    <property type="project" value="TreeGrafter"/>
</dbReference>
<dbReference type="Pfam" id="PF04130">
    <property type="entry name" value="GCP_C_terminal"/>
    <property type="match status" value="1"/>
</dbReference>
<dbReference type="InterPro" id="IPR041470">
    <property type="entry name" value="GCP_N"/>
</dbReference>
<keyword evidence="10" id="KW-0206">Cytoskeleton</keyword>
<dbReference type="InterPro" id="IPR017853">
    <property type="entry name" value="GH"/>
</dbReference>
<dbReference type="Gene3D" id="3.40.50.1700">
    <property type="entry name" value="Glycoside hydrolase family 3 C-terminal domain"/>
    <property type="match status" value="1"/>
</dbReference>
<keyword evidence="8" id="KW-0732">Signal</keyword>
<evidence type="ECO:0000256" key="8">
    <source>
        <dbReference type="ARBA" id="ARBA00022729"/>
    </source>
</evidence>
<comment type="catalytic activity">
    <reaction evidence="1">
        <text>Hydrolysis of terminal, non-reducing beta-D-glucosyl residues with release of beta-D-glucose.</text>
        <dbReference type="EC" id="3.2.1.21"/>
    </reaction>
</comment>
<dbReference type="GO" id="GO:0008422">
    <property type="term" value="F:beta-glucosidase activity"/>
    <property type="evidence" value="ECO:0007669"/>
    <property type="project" value="UniProtKB-EC"/>
</dbReference>
<dbReference type="Pfam" id="PF00933">
    <property type="entry name" value="Glyco_hydro_3"/>
    <property type="match status" value="1"/>
</dbReference>
<dbReference type="InterPro" id="IPR001764">
    <property type="entry name" value="Glyco_hydro_3_N"/>
</dbReference>
<protein>
    <recommendedName>
        <fullName evidence="5">beta-glucosidase</fullName>
        <ecNumber evidence="5">3.2.1.21</ecNumber>
    </recommendedName>
</protein>
<dbReference type="Proteomes" id="UP001237642">
    <property type="component" value="Unassembled WGS sequence"/>
</dbReference>
<accession>A0AAD8GUR8</accession>
<comment type="subcellular location">
    <subcellularLocation>
        <location evidence="2">Cytoplasm</location>
        <location evidence="2">Cytoskeleton</location>
    </subcellularLocation>
</comment>
<evidence type="ECO:0000256" key="4">
    <source>
        <dbReference type="ARBA" id="ARBA00010337"/>
    </source>
</evidence>
<organism evidence="16 17">
    <name type="scientific">Heracleum sosnowskyi</name>
    <dbReference type="NCBI Taxonomy" id="360622"/>
    <lineage>
        <taxon>Eukaryota</taxon>
        <taxon>Viridiplantae</taxon>
        <taxon>Streptophyta</taxon>
        <taxon>Embryophyta</taxon>
        <taxon>Tracheophyta</taxon>
        <taxon>Spermatophyta</taxon>
        <taxon>Magnoliopsida</taxon>
        <taxon>eudicotyledons</taxon>
        <taxon>Gunneridae</taxon>
        <taxon>Pentapetalae</taxon>
        <taxon>asterids</taxon>
        <taxon>campanulids</taxon>
        <taxon>Apiales</taxon>
        <taxon>Apiaceae</taxon>
        <taxon>Apioideae</taxon>
        <taxon>apioid superclade</taxon>
        <taxon>Tordylieae</taxon>
        <taxon>Tordyliinae</taxon>
        <taxon>Heracleum</taxon>
    </lineage>
</organism>
<evidence type="ECO:0000256" key="2">
    <source>
        <dbReference type="ARBA" id="ARBA00004245"/>
    </source>
</evidence>
<dbReference type="InterPro" id="IPR036881">
    <property type="entry name" value="Glyco_hydro_3_C_sf"/>
</dbReference>
<dbReference type="GO" id="GO:0043015">
    <property type="term" value="F:gamma-tubulin binding"/>
    <property type="evidence" value="ECO:0007669"/>
    <property type="project" value="InterPro"/>
</dbReference>
<keyword evidence="6" id="KW-0963">Cytoplasm</keyword>
<keyword evidence="11" id="KW-0326">Glycosidase</keyword>
<evidence type="ECO:0000256" key="11">
    <source>
        <dbReference type="ARBA" id="ARBA00023295"/>
    </source>
</evidence>
<evidence type="ECO:0000256" key="5">
    <source>
        <dbReference type="ARBA" id="ARBA00012744"/>
    </source>
</evidence>
<evidence type="ECO:0000313" key="17">
    <source>
        <dbReference type="Proteomes" id="UP001237642"/>
    </source>
</evidence>
<dbReference type="SUPFAM" id="SSF51445">
    <property type="entry name" value="(Trans)glycosidases"/>
    <property type="match status" value="1"/>
</dbReference>
<feature type="domain" description="Gamma tubulin complex component protein N-terminal" evidence="15">
    <location>
        <begin position="70"/>
        <end position="403"/>
    </location>
</feature>
<proteinExistence type="inferred from homology"/>
<dbReference type="FunFam" id="1.20.120.1900:FF:000018">
    <property type="entry name" value="Gamma-tubulin complex component 6 isoform A"/>
    <property type="match status" value="1"/>
</dbReference>
<dbReference type="Gene3D" id="1.20.120.1900">
    <property type="entry name" value="Gamma-tubulin complex, C-terminal domain"/>
    <property type="match status" value="1"/>
</dbReference>
<feature type="domain" description="Glycoside hydrolase family 3 N-terminal" evidence="12">
    <location>
        <begin position="1361"/>
        <end position="1688"/>
    </location>
</feature>
<keyword evidence="17" id="KW-1185">Reference proteome</keyword>
<keyword evidence="7" id="KW-0493">Microtubule</keyword>
<evidence type="ECO:0000259" key="12">
    <source>
        <dbReference type="Pfam" id="PF00933"/>
    </source>
</evidence>
<dbReference type="InterPro" id="IPR002772">
    <property type="entry name" value="Glyco_hydro_3_C"/>
</dbReference>
<evidence type="ECO:0000259" key="13">
    <source>
        <dbReference type="Pfam" id="PF01915"/>
    </source>
</evidence>
<dbReference type="SUPFAM" id="SSF52279">
    <property type="entry name" value="Beta-D-glucan exohydrolase, C-terminal domain"/>
    <property type="match status" value="1"/>
</dbReference>
<evidence type="ECO:0000256" key="10">
    <source>
        <dbReference type="ARBA" id="ARBA00023212"/>
    </source>
</evidence>
<dbReference type="InterPro" id="IPR042241">
    <property type="entry name" value="GCP_C_sf"/>
</dbReference>
<name>A0AAD8GUR8_9APIA</name>